<keyword evidence="3" id="KW-1185">Reference proteome</keyword>
<evidence type="ECO:0000313" key="3">
    <source>
        <dbReference type="Proteomes" id="UP000789572"/>
    </source>
</evidence>
<keyword evidence="1" id="KW-0732">Signal</keyword>
<gene>
    <name evidence="2" type="ORF">POCULU_LOCUS3766</name>
</gene>
<dbReference type="Proteomes" id="UP000789572">
    <property type="component" value="Unassembled WGS sequence"/>
</dbReference>
<feature type="signal peptide" evidence="1">
    <location>
        <begin position="1"/>
        <end position="20"/>
    </location>
</feature>
<organism evidence="2 3">
    <name type="scientific">Paraglomus occultum</name>
    <dbReference type="NCBI Taxonomy" id="144539"/>
    <lineage>
        <taxon>Eukaryota</taxon>
        <taxon>Fungi</taxon>
        <taxon>Fungi incertae sedis</taxon>
        <taxon>Mucoromycota</taxon>
        <taxon>Glomeromycotina</taxon>
        <taxon>Glomeromycetes</taxon>
        <taxon>Paraglomerales</taxon>
        <taxon>Paraglomeraceae</taxon>
        <taxon>Paraglomus</taxon>
    </lineage>
</organism>
<proteinExistence type="predicted"/>
<dbReference type="AlphaFoldDB" id="A0A9N9AD64"/>
<protein>
    <submittedName>
        <fullName evidence="2">7894_t:CDS:1</fullName>
    </submittedName>
</protein>
<name>A0A9N9AD64_9GLOM</name>
<feature type="chain" id="PRO_5040315144" evidence="1">
    <location>
        <begin position="21"/>
        <end position="134"/>
    </location>
</feature>
<evidence type="ECO:0000256" key="1">
    <source>
        <dbReference type="SAM" id="SignalP"/>
    </source>
</evidence>
<dbReference type="OrthoDB" id="10334896at2759"/>
<reference evidence="2" key="1">
    <citation type="submission" date="2021-06" db="EMBL/GenBank/DDBJ databases">
        <authorList>
            <person name="Kallberg Y."/>
            <person name="Tangrot J."/>
            <person name="Rosling A."/>
        </authorList>
    </citation>
    <scope>NUCLEOTIDE SEQUENCE</scope>
    <source>
        <strain evidence="2">IA702</strain>
    </source>
</reference>
<dbReference type="EMBL" id="CAJVPJ010000439">
    <property type="protein sequence ID" value="CAG8524901.1"/>
    <property type="molecule type" value="Genomic_DNA"/>
</dbReference>
<evidence type="ECO:0000313" key="2">
    <source>
        <dbReference type="EMBL" id="CAG8524901.1"/>
    </source>
</evidence>
<sequence>MKFAHITILSLLVLTVCAVAKPRATIVDYVPAREVLPLPVSVETVDGKPGEYIVKSSLYGSGFENYSSVKTKLTCEPGVKVIQYPVTLSLDQIDSFRTNYRLQVPADKKIVTCVRNVTDSEGSRTISFSFNPTH</sequence>
<comment type="caution">
    <text evidence="2">The sequence shown here is derived from an EMBL/GenBank/DDBJ whole genome shotgun (WGS) entry which is preliminary data.</text>
</comment>
<accession>A0A9N9AD64</accession>